<dbReference type="Pfam" id="PF11209">
    <property type="entry name" value="LmeA"/>
    <property type="match status" value="1"/>
</dbReference>
<proteinExistence type="predicted"/>
<dbReference type="AlphaFoldDB" id="A0A7H8TDA0"/>
<dbReference type="InterPro" id="IPR021373">
    <property type="entry name" value="DUF2993"/>
</dbReference>
<accession>A0A7H8TDA0</accession>
<dbReference type="RefSeq" id="WP_176576189.1">
    <property type="nucleotide sequence ID" value="NZ_CBDRGH010000027.1"/>
</dbReference>
<dbReference type="Proteomes" id="UP000509418">
    <property type="component" value="Chromosome"/>
</dbReference>
<name>A0A7H8TDA0_STRCX</name>
<feature type="transmembrane region" description="Helical" evidence="2">
    <location>
        <begin position="58"/>
        <end position="75"/>
    </location>
</feature>
<evidence type="ECO:0000313" key="4">
    <source>
        <dbReference type="Proteomes" id="UP000509418"/>
    </source>
</evidence>
<organism evidence="3 4">
    <name type="scientific">Streptomyces chartreusis</name>
    <dbReference type="NCBI Taxonomy" id="1969"/>
    <lineage>
        <taxon>Bacteria</taxon>
        <taxon>Bacillati</taxon>
        <taxon>Actinomycetota</taxon>
        <taxon>Actinomycetes</taxon>
        <taxon>Kitasatosporales</taxon>
        <taxon>Streptomycetaceae</taxon>
        <taxon>Streptomyces</taxon>
    </lineage>
</organism>
<dbReference type="EMBL" id="CP056041">
    <property type="protein sequence ID" value="QKZ20000.1"/>
    <property type="molecule type" value="Genomic_DNA"/>
</dbReference>
<keyword evidence="2" id="KW-0812">Transmembrane</keyword>
<feature type="compositionally biased region" description="Basic and acidic residues" evidence="1">
    <location>
        <begin position="28"/>
        <end position="42"/>
    </location>
</feature>
<feature type="region of interest" description="Disordered" evidence="1">
    <location>
        <begin position="28"/>
        <end position="56"/>
    </location>
</feature>
<reference evidence="3 4" key="1">
    <citation type="submission" date="2020-06" db="EMBL/GenBank/DDBJ databases">
        <title>Genome mining for natural products.</title>
        <authorList>
            <person name="Zhang B."/>
            <person name="Shi J."/>
            <person name="Ge H."/>
        </authorList>
    </citation>
    <scope>NUCLEOTIDE SEQUENCE [LARGE SCALE GENOMIC DNA]</scope>
    <source>
        <strain evidence="3 4">NA02069</strain>
    </source>
</reference>
<gene>
    <name evidence="3" type="ORF">HUT05_23150</name>
</gene>
<protein>
    <submittedName>
        <fullName evidence="3">DUF2993 domain-containing protein</fullName>
    </submittedName>
</protein>
<keyword evidence="2" id="KW-1133">Transmembrane helix</keyword>
<sequence>MHRTQHGHDDHAYDGHAYDGHGYDDHAYDDHAYDYEPSRDEPYLPGTRPRPRPRRRRHALAAAGLVALALLPVAADRVVAARIESRTAKAFQQGMGTPDAPEVEVRGFPVVTQAASGTLRHVDITAHDIPAHGSARPLPVSELSLRLDGLTKADDDSEARARSARASAFLSYPDVSGALGLEISRGDRPGRVSAVVLLPLSQEVTVTTTVSAVSGNRIAFEDFEVTGGSLPAAGSAILDRIFERPIRLRNIPDGLRLRSVTTTADGLDAEFTGRSVTFRPEEA</sequence>
<evidence type="ECO:0000313" key="3">
    <source>
        <dbReference type="EMBL" id="QKZ20000.1"/>
    </source>
</evidence>
<evidence type="ECO:0000256" key="1">
    <source>
        <dbReference type="SAM" id="MobiDB-lite"/>
    </source>
</evidence>
<keyword evidence="4" id="KW-1185">Reference proteome</keyword>
<evidence type="ECO:0000256" key="2">
    <source>
        <dbReference type="SAM" id="Phobius"/>
    </source>
</evidence>
<keyword evidence="2" id="KW-0472">Membrane</keyword>